<sequence length="135" mass="15993">MENWEKILKGFRNLKRLLQRESEKHGYSYTEIQVLFQVFIGPKNVTEIAEQIGIGKSTVTELVEKLEKKGLVTKEKQEEDKRYVRISITEEGKKVLDSTREEYKKALTSILKRVNEEEVIKFFEEVEKELEKELK</sequence>
<comment type="caution">
    <text evidence="1">The sequence shown here is derived from an EMBL/GenBank/DDBJ whole genome shotgun (WGS) entry which is preliminary data.</text>
</comment>
<accession>A0ACC6TNA4</accession>
<name>A0ACC6TNA4_9CREN</name>
<gene>
    <name evidence="1" type="ORF">TQ35_0003235</name>
</gene>
<proteinExistence type="predicted"/>
<reference evidence="1" key="1">
    <citation type="submission" date="2024-07" db="EMBL/GenBank/DDBJ databases">
        <title>Metagenome and Metagenome-Assembled Genomes of Archaea from a hot spring from the geothermal field of Los Azufres, Mexico.</title>
        <authorList>
            <person name="Marin-Paredes R."/>
            <person name="Martinez-Romero E."/>
            <person name="Servin-Garciduenas L.E."/>
        </authorList>
    </citation>
    <scope>NUCLEOTIDE SEQUENCE</scope>
    <source>
        <strain evidence="1">AZ1-454</strain>
    </source>
</reference>
<protein>
    <submittedName>
        <fullName evidence="1">MarR family transcriptional regulator</fullName>
    </submittedName>
</protein>
<organism evidence="1 2">
    <name type="scientific">Candidatus Aramenus sulfurataquae</name>
    <dbReference type="NCBI Taxonomy" id="1326980"/>
    <lineage>
        <taxon>Archaea</taxon>
        <taxon>Thermoproteota</taxon>
        <taxon>Thermoprotei</taxon>
        <taxon>Sulfolobales</taxon>
        <taxon>Sulfolobaceae</taxon>
        <taxon>Candidatus Aramenus</taxon>
    </lineage>
</organism>
<evidence type="ECO:0000313" key="1">
    <source>
        <dbReference type="EMBL" id="MEW9491201.1"/>
    </source>
</evidence>
<dbReference type="Proteomes" id="UP000053480">
    <property type="component" value="Unassembled WGS sequence"/>
</dbReference>
<dbReference type="EMBL" id="JZWS03000003">
    <property type="protein sequence ID" value="MEW9491201.1"/>
    <property type="molecule type" value="Genomic_DNA"/>
</dbReference>
<evidence type="ECO:0000313" key="2">
    <source>
        <dbReference type="Proteomes" id="UP000053480"/>
    </source>
</evidence>